<evidence type="ECO:0000256" key="7">
    <source>
        <dbReference type="ARBA" id="ARBA00022777"/>
    </source>
</evidence>
<dbReference type="Proteomes" id="UP000701853">
    <property type="component" value="Chromosome 5"/>
</dbReference>
<evidence type="ECO:0000256" key="12">
    <source>
        <dbReference type="SAM" id="Phobius"/>
    </source>
</evidence>
<evidence type="ECO:0000256" key="4">
    <source>
        <dbReference type="ARBA" id="ARBA00022692"/>
    </source>
</evidence>
<dbReference type="FunFam" id="1.10.510.10:FF:000537">
    <property type="entry name" value="Putative receptor-like protein kinase"/>
    <property type="match status" value="2"/>
</dbReference>
<evidence type="ECO:0000256" key="10">
    <source>
        <dbReference type="ARBA" id="ARBA00023136"/>
    </source>
</evidence>
<dbReference type="SMART" id="SM00220">
    <property type="entry name" value="S_TKc"/>
    <property type="match status" value="2"/>
</dbReference>
<dbReference type="InterPro" id="IPR011009">
    <property type="entry name" value="Kinase-like_dom_sf"/>
</dbReference>
<keyword evidence="9 12" id="KW-1133">Transmembrane helix</keyword>
<dbReference type="Gene3D" id="1.10.510.10">
    <property type="entry name" value="Transferase(Phosphotransferase) domain 1"/>
    <property type="match status" value="2"/>
</dbReference>
<evidence type="ECO:0000256" key="5">
    <source>
        <dbReference type="ARBA" id="ARBA00022729"/>
    </source>
</evidence>
<protein>
    <recommendedName>
        <fullName evidence="13">Protein kinase domain-containing protein</fullName>
    </recommendedName>
</protein>
<dbReference type="InterPro" id="IPR001245">
    <property type="entry name" value="Ser-Thr/Tyr_kinase_cat_dom"/>
</dbReference>
<keyword evidence="5" id="KW-0732">Signal</keyword>
<keyword evidence="2" id="KW-0723">Serine/threonine-protein kinase</keyword>
<evidence type="ECO:0000313" key="15">
    <source>
        <dbReference type="Proteomes" id="UP000701853"/>
    </source>
</evidence>
<comment type="subcellular location">
    <subcellularLocation>
        <location evidence="1">Membrane</location>
        <topology evidence="1">Single-pass membrane protein</topology>
    </subcellularLocation>
</comment>
<dbReference type="GO" id="GO:0016020">
    <property type="term" value="C:membrane"/>
    <property type="evidence" value="ECO:0007669"/>
    <property type="project" value="UniProtKB-SubCell"/>
</dbReference>
<gene>
    <name evidence="14" type="ORF">CXB51_013398</name>
</gene>
<keyword evidence="4 12" id="KW-0812">Transmembrane</keyword>
<feature type="transmembrane region" description="Helical" evidence="12">
    <location>
        <begin position="395"/>
        <end position="417"/>
    </location>
</feature>
<keyword evidence="10 12" id="KW-0472">Membrane</keyword>
<keyword evidence="6 11" id="KW-0547">Nucleotide-binding</keyword>
<reference evidence="14 15" key="1">
    <citation type="journal article" date="2021" name="bioRxiv">
        <title>The Gossypium anomalum genome as a resource for cotton improvement and evolutionary analysis of hybrid incompatibility.</title>
        <authorList>
            <person name="Grover C.E."/>
            <person name="Yuan D."/>
            <person name="Arick M.A."/>
            <person name="Miller E.R."/>
            <person name="Hu G."/>
            <person name="Peterson D.G."/>
            <person name="Wendel J.F."/>
            <person name="Udall J.A."/>
        </authorList>
    </citation>
    <scope>NUCLEOTIDE SEQUENCE [LARGE SCALE GENOMIC DNA]</scope>
    <source>
        <strain evidence="14">JFW-Udall</strain>
        <tissue evidence="14">Leaf</tissue>
    </source>
</reference>
<evidence type="ECO:0000256" key="8">
    <source>
        <dbReference type="ARBA" id="ARBA00022840"/>
    </source>
</evidence>
<evidence type="ECO:0000256" key="1">
    <source>
        <dbReference type="ARBA" id="ARBA00004167"/>
    </source>
</evidence>
<feature type="domain" description="Protein kinase" evidence="13">
    <location>
        <begin position="84"/>
        <end position="358"/>
    </location>
</feature>
<dbReference type="PROSITE" id="PS50011">
    <property type="entry name" value="PROTEIN_KINASE_DOM"/>
    <property type="match status" value="2"/>
</dbReference>
<feature type="domain" description="Protein kinase" evidence="13">
    <location>
        <begin position="498"/>
        <end position="782"/>
    </location>
</feature>
<keyword evidence="3" id="KW-0808">Transferase</keyword>
<dbReference type="Pfam" id="PF07714">
    <property type="entry name" value="PK_Tyr_Ser-Thr"/>
    <property type="match status" value="2"/>
</dbReference>
<proteinExistence type="predicted"/>
<dbReference type="PANTHER" id="PTHR47974:SF9">
    <property type="entry name" value="RECEPTOR-LIKE SERINE_THREONINE-PROTEIN KINASE"/>
    <property type="match status" value="1"/>
</dbReference>
<keyword evidence="15" id="KW-1185">Reference proteome</keyword>
<dbReference type="PROSITE" id="PS00107">
    <property type="entry name" value="PROTEIN_KINASE_ATP"/>
    <property type="match status" value="2"/>
</dbReference>
<evidence type="ECO:0000259" key="13">
    <source>
        <dbReference type="PROSITE" id="PS50011"/>
    </source>
</evidence>
<dbReference type="InterPro" id="IPR000719">
    <property type="entry name" value="Prot_kinase_dom"/>
</dbReference>
<dbReference type="PROSITE" id="PS00108">
    <property type="entry name" value="PROTEIN_KINASE_ST"/>
    <property type="match status" value="2"/>
</dbReference>
<name>A0A8J6D220_9ROSI</name>
<dbReference type="EMBL" id="JAHUZN010000005">
    <property type="protein sequence ID" value="KAG8495757.1"/>
    <property type="molecule type" value="Genomic_DNA"/>
</dbReference>
<feature type="transmembrane region" description="Helical" evidence="12">
    <location>
        <begin position="18"/>
        <end position="36"/>
    </location>
</feature>
<evidence type="ECO:0000256" key="6">
    <source>
        <dbReference type="ARBA" id="ARBA00022741"/>
    </source>
</evidence>
<dbReference type="Gene3D" id="3.30.200.20">
    <property type="entry name" value="Phosphorylase Kinase, domain 1"/>
    <property type="match status" value="2"/>
</dbReference>
<dbReference type="AlphaFoldDB" id="A0A8J6D220"/>
<feature type="binding site" evidence="11">
    <location>
        <position position="112"/>
    </location>
    <ligand>
        <name>ATP</name>
        <dbReference type="ChEBI" id="CHEBI:30616"/>
    </ligand>
</feature>
<evidence type="ECO:0000256" key="3">
    <source>
        <dbReference type="ARBA" id="ARBA00022679"/>
    </source>
</evidence>
<accession>A0A8J6D220</accession>
<evidence type="ECO:0000256" key="9">
    <source>
        <dbReference type="ARBA" id="ARBA00022989"/>
    </source>
</evidence>
<organism evidence="14 15">
    <name type="scientific">Gossypium anomalum</name>
    <dbReference type="NCBI Taxonomy" id="47600"/>
    <lineage>
        <taxon>Eukaryota</taxon>
        <taxon>Viridiplantae</taxon>
        <taxon>Streptophyta</taxon>
        <taxon>Embryophyta</taxon>
        <taxon>Tracheophyta</taxon>
        <taxon>Spermatophyta</taxon>
        <taxon>Magnoliopsida</taxon>
        <taxon>eudicotyledons</taxon>
        <taxon>Gunneridae</taxon>
        <taxon>Pentapetalae</taxon>
        <taxon>rosids</taxon>
        <taxon>malvids</taxon>
        <taxon>Malvales</taxon>
        <taxon>Malvaceae</taxon>
        <taxon>Malvoideae</taxon>
        <taxon>Gossypium</taxon>
    </lineage>
</organism>
<evidence type="ECO:0000256" key="2">
    <source>
        <dbReference type="ARBA" id="ARBA00022527"/>
    </source>
</evidence>
<keyword evidence="7" id="KW-0418">Kinase</keyword>
<evidence type="ECO:0000256" key="11">
    <source>
        <dbReference type="PROSITE-ProRule" id="PRU10141"/>
    </source>
</evidence>
<dbReference type="FunFam" id="3.30.200.20:FF:000178">
    <property type="entry name" value="serine/threonine-protein kinase PBS1-like"/>
    <property type="match status" value="2"/>
</dbReference>
<sequence length="838" mass="94172">MSSPSTGTTNDYSTTEHFITAAVFIGIYVSIFVYVWRVRSQLQSSKDVCPDSQFSTLTMDKFLDDMEREKPIRFTSQQLWIATDNFANLLGSGGFGAVYKGMFSNGTMVAVKVLYGSSDKRIEEQFMAEVSTIGRVHHFNLVRLYGFCFEQNLRALVYEYMENGSLDKFLFGEDKKLGFQQLRAIAVGTAKGIAYLHEECQHRIIHYDIKPGNVLLDAKFLPKVADFGLAKLCNRENTHVTMTGGRGTPGYAAPELWAPFAVTHKCDVYSFGMLLFEIIGKRRNLARNVPESQEWFPTWVWKMVETGNSVELMTVCGFEDKDKDTTERMMKTALWCVQHRPESRPSMSIVVKMLEGALEIPTPPNPFPAYLMESNVVPNNNNNISSSTTWTDTSFLYPSSIVVRSSLTLATPIMRNIPGTGNTFDGSTATYAIVIIAAIIIKVVILVYVCRKRSQIQSSNNVCPDSQFLTLTMDKFLNDMEREKPIRFTSQQLRIATDNFTNLLGSGGFGAVYKGMFSNGTMVAVKVLYGSSNKRIEEQFMAEVSTIGRVHHFNLVRLYGFCFEQNLRALVYEYMENGSLDKFLFGEDKKLGFQQLRSIAVGTAKGIAYLHEECQHRIIHYDIKPGNVLLDAKFLPKVADFGLAKLCNRENTHVTMTGGRGTPGYAAPELWAPYAVTHKCDVYSFGMLLFEIIGKRRNFDSNLPESQEWFPKWVWKKVEAGNVVELLIVCGFDEMDKDTAERMMKTALWCVQYQQDSRPSMSIVVKMLEGALEIPTPPNPFATYLIGSNVVPNNNNGSSHANWTDNSCDLESSSMVARSTLACATPVMRKYGIEMAST</sequence>
<dbReference type="InterPro" id="IPR017441">
    <property type="entry name" value="Protein_kinase_ATP_BS"/>
</dbReference>
<dbReference type="OrthoDB" id="4062651at2759"/>
<dbReference type="SUPFAM" id="SSF56112">
    <property type="entry name" value="Protein kinase-like (PK-like)"/>
    <property type="match status" value="2"/>
</dbReference>
<evidence type="ECO:0000313" key="14">
    <source>
        <dbReference type="EMBL" id="KAG8495757.1"/>
    </source>
</evidence>
<dbReference type="GO" id="GO:0005524">
    <property type="term" value="F:ATP binding"/>
    <property type="evidence" value="ECO:0007669"/>
    <property type="project" value="UniProtKB-UniRule"/>
</dbReference>
<dbReference type="GO" id="GO:0004674">
    <property type="term" value="F:protein serine/threonine kinase activity"/>
    <property type="evidence" value="ECO:0007669"/>
    <property type="project" value="UniProtKB-KW"/>
</dbReference>
<comment type="caution">
    <text evidence="14">The sequence shown here is derived from an EMBL/GenBank/DDBJ whole genome shotgun (WGS) entry which is preliminary data.</text>
</comment>
<dbReference type="PANTHER" id="PTHR47974">
    <property type="entry name" value="OS07G0415500 PROTEIN"/>
    <property type="match status" value="1"/>
</dbReference>
<keyword evidence="8 11" id="KW-0067">ATP-binding</keyword>
<feature type="transmembrane region" description="Helical" evidence="12">
    <location>
        <begin position="429"/>
        <end position="450"/>
    </location>
</feature>
<dbReference type="InterPro" id="IPR008271">
    <property type="entry name" value="Ser/Thr_kinase_AS"/>
</dbReference>
<feature type="binding site" evidence="11">
    <location>
        <position position="526"/>
    </location>
    <ligand>
        <name>ATP</name>
        <dbReference type="ChEBI" id="CHEBI:30616"/>
    </ligand>
</feature>